<feature type="region of interest" description="Disordered" evidence="1">
    <location>
        <begin position="177"/>
        <end position="198"/>
    </location>
</feature>
<sequence>MNNEKKEVNEEEKASEISKGTRLRLAREAKGWKVSEAAVKLYFETRFIIALENDDYSIFAGSAYLYGYMRAYVKLLGLSLDEFVSDLENIEDENETHFEKILYEPSVKQKSRKWILPALAGVIIVIIMAAVFLLYSGDSAEPDTLTFLSNEGKQPGQASHQISIPLSGEDAGQPVVVDEKTTSGGTTQGLARSPNAASKSADPRLLLEYKSDSWTDIRDARGKRLVYRMVEKGHRLELDSSPSYSILLGYSPGVEISWNDQPFSLAKYESDNTAYFVVGKGSKTGSGSH</sequence>
<protein>
    <recommendedName>
        <fullName evidence="3">Cytoskeleton protein RodZ-like C-terminal domain-containing protein</fullName>
    </recommendedName>
</protein>
<evidence type="ECO:0000256" key="2">
    <source>
        <dbReference type="SAM" id="Phobius"/>
    </source>
</evidence>
<dbReference type="InterPro" id="IPR025194">
    <property type="entry name" value="RodZ-like_C"/>
</dbReference>
<dbReference type="AlphaFoldDB" id="A0A3B1AK60"/>
<dbReference type="Pfam" id="PF13413">
    <property type="entry name" value="HTH_25"/>
    <property type="match status" value="1"/>
</dbReference>
<dbReference type="PANTHER" id="PTHR34475">
    <property type="match status" value="1"/>
</dbReference>
<evidence type="ECO:0000313" key="4">
    <source>
        <dbReference type="EMBL" id="VAX06306.1"/>
    </source>
</evidence>
<dbReference type="CDD" id="cd00093">
    <property type="entry name" value="HTH_XRE"/>
    <property type="match status" value="1"/>
</dbReference>
<feature type="region of interest" description="Disordered" evidence="1">
    <location>
        <begin position="150"/>
        <end position="169"/>
    </location>
</feature>
<name>A0A3B1AK60_9ZZZZ</name>
<dbReference type="InterPro" id="IPR010982">
    <property type="entry name" value="Lambda_DNA-bd_dom_sf"/>
</dbReference>
<accession>A0A3B1AK60</accession>
<keyword evidence="2" id="KW-0472">Membrane</keyword>
<proteinExistence type="predicted"/>
<feature type="domain" description="Cytoskeleton protein RodZ-like C-terminal" evidence="3">
    <location>
        <begin position="207"/>
        <end position="276"/>
    </location>
</feature>
<dbReference type="InterPro" id="IPR001387">
    <property type="entry name" value="Cro/C1-type_HTH"/>
</dbReference>
<dbReference type="Pfam" id="PF13464">
    <property type="entry name" value="RodZ_C"/>
    <property type="match status" value="1"/>
</dbReference>
<dbReference type="InterPro" id="IPR050400">
    <property type="entry name" value="Bact_Cytoskel_RodZ"/>
</dbReference>
<feature type="compositionally biased region" description="Polar residues" evidence="1">
    <location>
        <begin position="150"/>
        <end position="164"/>
    </location>
</feature>
<feature type="compositionally biased region" description="Polar residues" evidence="1">
    <location>
        <begin position="182"/>
        <end position="198"/>
    </location>
</feature>
<feature type="transmembrane region" description="Helical" evidence="2">
    <location>
        <begin position="114"/>
        <end position="135"/>
    </location>
</feature>
<dbReference type="Gene3D" id="1.10.260.40">
    <property type="entry name" value="lambda repressor-like DNA-binding domains"/>
    <property type="match status" value="1"/>
</dbReference>
<gene>
    <name evidence="4" type="ORF">MNBD_GAMMA25-1796</name>
</gene>
<keyword evidence="2" id="KW-0812">Transmembrane</keyword>
<dbReference type="GO" id="GO:0003677">
    <property type="term" value="F:DNA binding"/>
    <property type="evidence" value="ECO:0007669"/>
    <property type="project" value="InterPro"/>
</dbReference>
<evidence type="ECO:0000256" key="1">
    <source>
        <dbReference type="SAM" id="MobiDB-lite"/>
    </source>
</evidence>
<keyword evidence="2" id="KW-1133">Transmembrane helix</keyword>
<dbReference type="SUPFAM" id="SSF47413">
    <property type="entry name" value="lambda repressor-like DNA-binding domains"/>
    <property type="match status" value="1"/>
</dbReference>
<dbReference type="EMBL" id="UOFY01000008">
    <property type="protein sequence ID" value="VAX06306.1"/>
    <property type="molecule type" value="Genomic_DNA"/>
</dbReference>
<evidence type="ECO:0000259" key="3">
    <source>
        <dbReference type="Pfam" id="PF13464"/>
    </source>
</evidence>
<organism evidence="4">
    <name type="scientific">hydrothermal vent metagenome</name>
    <dbReference type="NCBI Taxonomy" id="652676"/>
    <lineage>
        <taxon>unclassified sequences</taxon>
        <taxon>metagenomes</taxon>
        <taxon>ecological metagenomes</taxon>
    </lineage>
</organism>
<reference evidence="4" key="1">
    <citation type="submission" date="2018-06" db="EMBL/GenBank/DDBJ databases">
        <authorList>
            <person name="Zhirakovskaya E."/>
        </authorList>
    </citation>
    <scope>NUCLEOTIDE SEQUENCE</scope>
</reference>
<dbReference type="PANTHER" id="PTHR34475:SF1">
    <property type="entry name" value="CYTOSKELETON PROTEIN RODZ"/>
    <property type="match status" value="1"/>
</dbReference>